<dbReference type="InterPro" id="IPR009943">
    <property type="entry name" value="DUF1475"/>
</dbReference>
<evidence type="ECO:0000256" key="1">
    <source>
        <dbReference type="SAM" id="Phobius"/>
    </source>
</evidence>
<evidence type="ECO:0000313" key="3">
    <source>
        <dbReference type="Proteomes" id="UP000653472"/>
    </source>
</evidence>
<feature type="transmembrane region" description="Helical" evidence="1">
    <location>
        <begin position="39"/>
        <end position="60"/>
    </location>
</feature>
<dbReference type="Pfam" id="PF07343">
    <property type="entry name" value="DUF1475"/>
    <property type="match status" value="1"/>
</dbReference>
<dbReference type="Proteomes" id="UP000653472">
    <property type="component" value="Unassembled WGS sequence"/>
</dbReference>
<dbReference type="AlphaFoldDB" id="A0A969W7A7"/>
<keyword evidence="1" id="KW-0472">Membrane</keyword>
<organism evidence="2 3">
    <name type="scientific">Solimonas marina</name>
    <dbReference type="NCBI Taxonomy" id="2714601"/>
    <lineage>
        <taxon>Bacteria</taxon>
        <taxon>Pseudomonadati</taxon>
        <taxon>Pseudomonadota</taxon>
        <taxon>Gammaproteobacteria</taxon>
        <taxon>Nevskiales</taxon>
        <taxon>Nevskiaceae</taxon>
        <taxon>Solimonas</taxon>
    </lineage>
</organism>
<evidence type="ECO:0000313" key="2">
    <source>
        <dbReference type="EMBL" id="NKF21268.1"/>
    </source>
</evidence>
<gene>
    <name evidence="2" type="ORF">G7Y82_02985</name>
</gene>
<keyword evidence="1" id="KW-1133">Transmembrane helix</keyword>
<protein>
    <submittedName>
        <fullName evidence="2">DUF1475 family protein</fullName>
    </submittedName>
</protein>
<keyword evidence="3" id="KW-1185">Reference proteome</keyword>
<accession>A0A969W7A7</accession>
<keyword evidence="1" id="KW-0812">Transmembrane</keyword>
<feature type="transmembrane region" description="Helical" evidence="1">
    <location>
        <begin position="72"/>
        <end position="91"/>
    </location>
</feature>
<proteinExistence type="predicted"/>
<name>A0A969W7A7_9GAMM</name>
<sequence>MTVSLRIVFTLALAAIVAATGWASLQLPMWDTPRAVVTHPWFIATLVDTYLAFFTIWLWVAYQQRSNVMRVLWLLLIFGLGNIAIAGYLLLRLWRLPRDASIEMLLLRDR</sequence>
<reference evidence="2" key="1">
    <citation type="submission" date="2020-03" db="EMBL/GenBank/DDBJ databases">
        <title>Solimonas marina sp. nov., isolated from deep seawater of the Pacific Ocean.</title>
        <authorList>
            <person name="Liu X."/>
            <person name="Lai Q."/>
            <person name="Sun F."/>
            <person name="Gai Y."/>
            <person name="Li G."/>
            <person name="Shao Z."/>
        </authorList>
    </citation>
    <scope>NUCLEOTIDE SEQUENCE</scope>
    <source>
        <strain evidence="2">C16B3</strain>
    </source>
</reference>
<comment type="caution">
    <text evidence="2">The sequence shown here is derived from an EMBL/GenBank/DDBJ whole genome shotgun (WGS) entry which is preliminary data.</text>
</comment>
<dbReference type="EMBL" id="JAAVXB010000001">
    <property type="protein sequence ID" value="NKF21268.1"/>
    <property type="molecule type" value="Genomic_DNA"/>
</dbReference>